<dbReference type="STRING" id="936435.F8Q1A4"/>
<dbReference type="Gene3D" id="2.60.120.260">
    <property type="entry name" value="Galactose-binding domain-like"/>
    <property type="match status" value="1"/>
</dbReference>
<evidence type="ECO:0000256" key="2">
    <source>
        <dbReference type="ARBA" id="ARBA00022692"/>
    </source>
</evidence>
<protein>
    <recommendedName>
        <fullName evidence="5">SUN domain-containing protein</fullName>
    </recommendedName>
</protein>
<dbReference type="InParanoid" id="F8Q1A4"/>
<evidence type="ECO:0000256" key="4">
    <source>
        <dbReference type="ARBA" id="ARBA00023136"/>
    </source>
</evidence>
<dbReference type="AlphaFoldDB" id="F8Q1A4"/>
<dbReference type="OrthoDB" id="342281at2759"/>
<dbReference type="InterPro" id="IPR045119">
    <property type="entry name" value="SUN1-5"/>
</dbReference>
<keyword evidence="2" id="KW-0812">Transmembrane</keyword>
<evidence type="ECO:0000256" key="1">
    <source>
        <dbReference type="ARBA" id="ARBA00004370"/>
    </source>
</evidence>
<dbReference type="EMBL" id="GL945481">
    <property type="protein sequence ID" value="EGN98082.1"/>
    <property type="molecule type" value="Genomic_DNA"/>
</dbReference>
<dbReference type="OMA" id="KTICISF"/>
<keyword evidence="4" id="KW-0472">Membrane</keyword>
<dbReference type="Pfam" id="PF07738">
    <property type="entry name" value="Sad1_UNC"/>
    <property type="match status" value="1"/>
</dbReference>
<dbReference type="InterPro" id="IPR012919">
    <property type="entry name" value="SUN_dom"/>
</dbReference>
<accession>F8Q1A4</accession>
<gene>
    <name evidence="6" type="ORF">SERLA73DRAFT_182953</name>
</gene>
<proteinExistence type="predicted"/>
<dbReference type="HOGENOM" id="CLU_1428790_0_0_1"/>
<feature type="domain" description="SUN" evidence="5">
    <location>
        <begin position="79"/>
        <end position="190"/>
    </location>
</feature>
<evidence type="ECO:0000313" key="7">
    <source>
        <dbReference type="Proteomes" id="UP000008063"/>
    </source>
</evidence>
<dbReference type="Proteomes" id="UP000008063">
    <property type="component" value="Unassembled WGS sequence"/>
</dbReference>
<reference evidence="7" key="1">
    <citation type="journal article" date="2011" name="Science">
        <title>The plant cell wall-decomposing machinery underlies the functional diversity of forest fungi.</title>
        <authorList>
            <person name="Eastwood D.C."/>
            <person name="Floudas D."/>
            <person name="Binder M."/>
            <person name="Majcherczyk A."/>
            <person name="Schneider P."/>
            <person name="Aerts A."/>
            <person name="Asiegbu F.O."/>
            <person name="Baker S.E."/>
            <person name="Barry K."/>
            <person name="Bendiksby M."/>
            <person name="Blumentritt M."/>
            <person name="Coutinho P.M."/>
            <person name="Cullen D."/>
            <person name="de Vries R.P."/>
            <person name="Gathman A."/>
            <person name="Goodell B."/>
            <person name="Henrissat B."/>
            <person name="Ihrmark K."/>
            <person name="Kauserud H."/>
            <person name="Kohler A."/>
            <person name="LaButti K."/>
            <person name="Lapidus A."/>
            <person name="Lavin J.L."/>
            <person name="Lee Y.-H."/>
            <person name="Lindquist E."/>
            <person name="Lilly W."/>
            <person name="Lucas S."/>
            <person name="Morin E."/>
            <person name="Murat C."/>
            <person name="Oguiza J.A."/>
            <person name="Park J."/>
            <person name="Pisabarro A.G."/>
            <person name="Riley R."/>
            <person name="Rosling A."/>
            <person name="Salamov A."/>
            <person name="Schmidt O."/>
            <person name="Schmutz J."/>
            <person name="Skrede I."/>
            <person name="Stenlid J."/>
            <person name="Wiebenga A."/>
            <person name="Xie X."/>
            <person name="Kuees U."/>
            <person name="Hibbett D.S."/>
            <person name="Hoffmeister D."/>
            <person name="Hoegberg N."/>
            <person name="Martin F."/>
            <person name="Grigoriev I.V."/>
            <person name="Watkinson S.C."/>
        </authorList>
    </citation>
    <scope>NUCLEOTIDE SEQUENCE [LARGE SCALE GENOMIC DNA]</scope>
    <source>
        <strain evidence="7">strain S7.3</strain>
    </source>
</reference>
<dbReference type="GO" id="GO:0043495">
    <property type="term" value="F:protein-membrane adaptor activity"/>
    <property type="evidence" value="ECO:0007669"/>
    <property type="project" value="TreeGrafter"/>
</dbReference>
<keyword evidence="7" id="KW-1185">Reference proteome</keyword>
<comment type="subcellular location">
    <subcellularLocation>
        <location evidence="1">Membrane</location>
    </subcellularLocation>
</comment>
<sequence>MSRDTVTRVANLEVQIGSMLNNQENMSEDLASDRKGLAHLEETILKLELVSCEELLRRAYIQFSKDYVGKEDFALKSAGARVVKSLTSSSSLCPSRSFWPFSTSPQCTHNPDIVLNEDLHAGSCWKVEETPSQLGIALAEPIVITDITIDHIPQELTHEIGLAPKNIVVWGVLDGQDNIEKTICISFRTG</sequence>
<keyword evidence="3" id="KW-1133">Transmembrane helix</keyword>
<organism evidence="7">
    <name type="scientific">Serpula lacrymans var. lacrymans (strain S7.3)</name>
    <name type="common">Dry rot fungus</name>
    <dbReference type="NCBI Taxonomy" id="936435"/>
    <lineage>
        <taxon>Eukaryota</taxon>
        <taxon>Fungi</taxon>
        <taxon>Dikarya</taxon>
        <taxon>Basidiomycota</taxon>
        <taxon>Agaricomycotina</taxon>
        <taxon>Agaricomycetes</taxon>
        <taxon>Agaricomycetidae</taxon>
        <taxon>Boletales</taxon>
        <taxon>Coniophorineae</taxon>
        <taxon>Serpulaceae</taxon>
        <taxon>Serpula</taxon>
    </lineage>
</organism>
<evidence type="ECO:0000259" key="5">
    <source>
        <dbReference type="PROSITE" id="PS51469"/>
    </source>
</evidence>
<evidence type="ECO:0000313" key="6">
    <source>
        <dbReference type="EMBL" id="EGN98082.1"/>
    </source>
</evidence>
<dbReference type="PROSITE" id="PS51469">
    <property type="entry name" value="SUN"/>
    <property type="match status" value="1"/>
</dbReference>
<evidence type="ECO:0000256" key="3">
    <source>
        <dbReference type="ARBA" id="ARBA00022989"/>
    </source>
</evidence>
<name>F8Q1A4_SERL3</name>
<dbReference type="PANTHER" id="PTHR12911">
    <property type="entry name" value="SAD1/UNC-84-LIKE PROTEIN-RELATED"/>
    <property type="match status" value="1"/>
</dbReference>
<dbReference type="PANTHER" id="PTHR12911:SF8">
    <property type="entry name" value="KLAROID PROTEIN-RELATED"/>
    <property type="match status" value="1"/>
</dbReference>
<dbReference type="GO" id="GO:0034993">
    <property type="term" value="C:meiotic nuclear membrane microtubule tethering complex"/>
    <property type="evidence" value="ECO:0007669"/>
    <property type="project" value="TreeGrafter"/>
</dbReference>